<sequence>MRSGTLRARNPLHRDLGKLNIDEMFCSFSMPVLRSLHPGGPKVGMDPTVLHPTHDNLHWASRDLTIQLLPSHYTTGQLILRCLAEVGTIYSEVSQAPLESSRKEPIPERVPPLLTPVLLLSSLRGWPVQQPSSSAASLSLLVNAKTTDTIYAELLWLSMVVFVPLLLASPAGLEHRNDDHGRLL</sequence>
<dbReference type="EnsemblMetazoa" id="AATE000485-RA">
    <property type="protein sequence ID" value="AATE000485-PA.1"/>
    <property type="gene ID" value="AATE000485"/>
</dbReference>
<organism evidence="1">
    <name type="scientific">Anopheles atroparvus</name>
    <name type="common">European mosquito</name>
    <dbReference type="NCBI Taxonomy" id="41427"/>
    <lineage>
        <taxon>Eukaryota</taxon>
        <taxon>Metazoa</taxon>
        <taxon>Ecdysozoa</taxon>
        <taxon>Arthropoda</taxon>
        <taxon>Hexapoda</taxon>
        <taxon>Insecta</taxon>
        <taxon>Pterygota</taxon>
        <taxon>Neoptera</taxon>
        <taxon>Endopterygota</taxon>
        <taxon>Diptera</taxon>
        <taxon>Nematocera</taxon>
        <taxon>Culicoidea</taxon>
        <taxon>Culicidae</taxon>
        <taxon>Anophelinae</taxon>
        <taxon>Anopheles</taxon>
    </lineage>
</organism>
<dbReference type="AlphaFoldDB" id="A0A182IJS6"/>
<evidence type="ECO:0000313" key="1">
    <source>
        <dbReference type="EnsemblMetazoa" id="AATE000485-PA.1"/>
    </source>
</evidence>
<proteinExistence type="predicted"/>
<dbReference type="VEuPathDB" id="VectorBase:AATE000485"/>
<reference evidence="1" key="1">
    <citation type="submission" date="2022-08" db="UniProtKB">
        <authorList>
            <consortium name="EnsemblMetazoa"/>
        </authorList>
    </citation>
    <scope>IDENTIFICATION</scope>
    <source>
        <strain evidence="1">EBRO</strain>
    </source>
</reference>
<protein>
    <submittedName>
        <fullName evidence="1">Uncharacterized protein</fullName>
    </submittedName>
</protein>
<accession>A0A182IJS6</accession>
<name>A0A182IJS6_ANOAO</name>